<reference evidence="3" key="1">
    <citation type="submission" date="2018-11" db="EMBL/GenBank/DDBJ databases">
        <title>Proposal to divide the Flavobacteriaceae and reorganize its genera based on Amino Acid Identity values calculated from whole genome sequences.</title>
        <authorList>
            <person name="Nicholson A.C."/>
            <person name="Gulvik C.A."/>
            <person name="Whitney A.M."/>
            <person name="Humrighouse B.W."/>
            <person name="Bell M."/>
            <person name="Holmes B."/>
            <person name="Steigerwalt A."/>
            <person name="Villarma A."/>
            <person name="Sheth M."/>
            <person name="Batra D."/>
            <person name="Pryor J."/>
            <person name="Bernardet J.-F."/>
            <person name="Hugo C."/>
            <person name="Kampfer P."/>
            <person name="Newman J."/>
            <person name="Mcquiston J."/>
        </authorList>
    </citation>
    <scope>NUCLEOTIDE SEQUENCE [LARGE SCALE GENOMIC DNA]</scope>
    <source>
        <strain evidence="3">DSM 22165</strain>
    </source>
</reference>
<dbReference type="RefSeq" id="WP_123280444.1">
    <property type="nucleotide sequence ID" value="NZ_RJTU01000013.1"/>
</dbReference>
<sequence length="49" mass="5662">MKRQRPYNLVFQDSYWIINGTKKKAEIGGVFLIILNSKNGKIIKITHGE</sequence>
<dbReference type="AlphaFoldDB" id="A0A3N0XBM4"/>
<evidence type="ECO:0000259" key="1">
    <source>
        <dbReference type="Pfam" id="PF15631"/>
    </source>
</evidence>
<protein>
    <recommendedName>
        <fullName evidence="1">NTF2 fold domain-containing protein</fullName>
    </recommendedName>
</protein>
<dbReference type="Proteomes" id="UP000267623">
    <property type="component" value="Unassembled WGS sequence"/>
</dbReference>
<dbReference type="InterPro" id="IPR028921">
    <property type="entry name" value="NTF2_fold_dom"/>
</dbReference>
<dbReference type="EMBL" id="RJTU01000013">
    <property type="protein sequence ID" value="ROI14797.1"/>
    <property type="molecule type" value="Genomic_DNA"/>
</dbReference>
<gene>
    <name evidence="2" type="ORF">EGH73_01385</name>
</gene>
<comment type="caution">
    <text evidence="2">The sequence shown here is derived from an EMBL/GenBank/DDBJ whole genome shotgun (WGS) entry which is preliminary data.</text>
</comment>
<name>A0A3N0XBM4_9FLAO</name>
<dbReference type="Pfam" id="PF15631">
    <property type="entry name" value="Imm-NTF2-2"/>
    <property type="match status" value="1"/>
</dbReference>
<organism evidence="2 3">
    <name type="scientific">Epilithonimonas hominis</name>
    <dbReference type="NCBI Taxonomy" id="420404"/>
    <lineage>
        <taxon>Bacteria</taxon>
        <taxon>Pseudomonadati</taxon>
        <taxon>Bacteroidota</taxon>
        <taxon>Flavobacteriia</taxon>
        <taxon>Flavobacteriales</taxon>
        <taxon>Weeksellaceae</taxon>
        <taxon>Chryseobacterium group</taxon>
        <taxon>Epilithonimonas</taxon>
    </lineage>
</organism>
<proteinExistence type="predicted"/>
<feature type="domain" description="NTF2 fold" evidence="1">
    <location>
        <begin position="1"/>
        <end position="48"/>
    </location>
</feature>
<accession>A0A3N0XBM4</accession>
<evidence type="ECO:0000313" key="2">
    <source>
        <dbReference type="EMBL" id="ROI14797.1"/>
    </source>
</evidence>
<evidence type="ECO:0000313" key="3">
    <source>
        <dbReference type="Proteomes" id="UP000267623"/>
    </source>
</evidence>